<dbReference type="EMBL" id="DUJS01000004">
    <property type="protein sequence ID" value="HII70803.1"/>
    <property type="molecule type" value="Genomic_DNA"/>
</dbReference>
<dbReference type="AlphaFoldDB" id="A0A832WB51"/>
<proteinExistence type="inferred from homology"/>
<dbReference type="Gene3D" id="3.30.2170.10">
    <property type="entry name" value="archaeoglobus fulgidus dsm 4304 superfamily"/>
    <property type="match status" value="1"/>
</dbReference>
<name>A0A832WB51_9EURY</name>
<comment type="similarity">
    <text evidence="1">Belongs to the UPF0215 family.</text>
</comment>
<protein>
    <recommendedName>
        <fullName evidence="1">UPF0215 protein HA336_06175</fullName>
    </recommendedName>
</protein>
<evidence type="ECO:0000313" key="3">
    <source>
        <dbReference type="Proteomes" id="UP000619545"/>
    </source>
</evidence>
<accession>A0A832WB51</accession>
<comment type="caution">
    <text evidence="2">The sequence shown here is derived from an EMBL/GenBank/DDBJ whole genome shotgun (WGS) entry which is preliminary data.</text>
</comment>
<organism evidence="2 3">
    <name type="scientific">Methanopyrus kandleri</name>
    <dbReference type="NCBI Taxonomy" id="2320"/>
    <lineage>
        <taxon>Archaea</taxon>
        <taxon>Methanobacteriati</taxon>
        <taxon>Methanobacteriota</taxon>
        <taxon>Methanomada group</taxon>
        <taxon>Methanopyri</taxon>
        <taxon>Methanopyrales</taxon>
        <taxon>Methanopyraceae</taxon>
        <taxon>Methanopyrus</taxon>
    </lineage>
</organism>
<dbReference type="RefSeq" id="WP_011018429.1">
    <property type="nucleotide sequence ID" value="NZ_DUJS01000004.1"/>
</dbReference>
<dbReference type="PIRSF" id="PIRSF006380">
    <property type="entry name" value="UCP006380"/>
    <property type="match status" value="1"/>
</dbReference>
<dbReference type="Proteomes" id="UP000619545">
    <property type="component" value="Unassembled WGS sequence"/>
</dbReference>
<sequence length="197" mass="21868">MKLREVKPEIRVLGIDDGYYGPEDDRALVVGVVMRGGQWIDGVMSTEVTVDGLDVTDRIAEMVNRSKHRPQLRVILTDGITFAGFNVLDIKKLHEETGLPVISVIKRRPDVASVVSALSNLDRTEERRKIVLRAGPVHSVKTRRDEPPVYFQCAGVEPDVARVVLKRTATRHRLPEPIRVAHFIATGVTKGESSSDA</sequence>
<dbReference type="Pfam" id="PF01949">
    <property type="entry name" value="Endo_dU"/>
    <property type="match status" value="1"/>
</dbReference>
<reference evidence="2" key="1">
    <citation type="journal article" date="2020" name="bioRxiv">
        <title>A rank-normalized archaeal taxonomy based on genome phylogeny resolves widespread incomplete and uneven classifications.</title>
        <authorList>
            <person name="Rinke C."/>
            <person name="Chuvochina M."/>
            <person name="Mussig A.J."/>
            <person name="Chaumeil P.-A."/>
            <person name="Waite D.W."/>
            <person name="Whitman W.B."/>
            <person name="Parks D.H."/>
            <person name="Hugenholtz P."/>
        </authorList>
    </citation>
    <scope>NUCLEOTIDE SEQUENCE</scope>
    <source>
        <strain evidence="2">UBA8853</strain>
    </source>
</reference>
<gene>
    <name evidence="2" type="ORF">HA336_06175</name>
</gene>
<dbReference type="HAMAP" id="MF_00582">
    <property type="entry name" value="UPF0215"/>
    <property type="match status" value="1"/>
</dbReference>
<evidence type="ECO:0000256" key="1">
    <source>
        <dbReference type="HAMAP-Rule" id="MF_00582"/>
    </source>
</evidence>
<dbReference type="GeneID" id="1477360"/>
<evidence type="ECO:0000313" key="2">
    <source>
        <dbReference type="EMBL" id="HII70803.1"/>
    </source>
</evidence>
<dbReference type="SMR" id="A0A832WB51"/>
<dbReference type="NCBIfam" id="NF001977">
    <property type="entry name" value="PRK00766.1"/>
    <property type="match status" value="1"/>
</dbReference>
<dbReference type="OMA" id="LRLAHMI"/>
<dbReference type="PANTHER" id="PTHR39518">
    <property type="entry name" value="UPF0215 PROTEIN MJ1150"/>
    <property type="match status" value="1"/>
</dbReference>
<dbReference type="InterPro" id="IPR002802">
    <property type="entry name" value="Endo_dU"/>
</dbReference>
<dbReference type="PANTHER" id="PTHR39518:SF2">
    <property type="entry name" value="UPF0215 PROTEIN MJ1150"/>
    <property type="match status" value="1"/>
</dbReference>